<sequence>MGPLKRLRKANDKSTKATTTTIATATKKMSREVEESSNALQVPSTCMKEENPRPKGRGCSPSYMWKEPS</sequence>
<accession>A0A8K0HEU0</accession>
<reference evidence="2" key="1">
    <citation type="submission" date="2020-03" db="EMBL/GenBank/DDBJ databases">
        <title>A high-quality chromosome-level genome assembly of a woody plant with both climbing and erect habits, Rhamnella rubrinervis.</title>
        <authorList>
            <person name="Lu Z."/>
            <person name="Yang Y."/>
            <person name="Zhu X."/>
            <person name="Sun Y."/>
        </authorList>
    </citation>
    <scope>NUCLEOTIDE SEQUENCE</scope>
    <source>
        <strain evidence="2">BYM</strain>
        <tissue evidence="2">Leaf</tissue>
    </source>
</reference>
<name>A0A8K0HEU0_9ROSA</name>
<dbReference type="EMBL" id="VOIH02000003">
    <property type="protein sequence ID" value="KAF3451272.1"/>
    <property type="molecule type" value="Genomic_DNA"/>
</dbReference>
<evidence type="ECO:0000256" key="1">
    <source>
        <dbReference type="SAM" id="MobiDB-lite"/>
    </source>
</evidence>
<evidence type="ECO:0000313" key="2">
    <source>
        <dbReference type="EMBL" id="KAF3451272.1"/>
    </source>
</evidence>
<gene>
    <name evidence="2" type="ORF">FNV43_RR07367</name>
</gene>
<feature type="region of interest" description="Disordered" evidence="1">
    <location>
        <begin position="27"/>
        <end position="69"/>
    </location>
</feature>
<feature type="region of interest" description="Disordered" evidence="1">
    <location>
        <begin position="1"/>
        <end position="20"/>
    </location>
</feature>
<keyword evidence="3" id="KW-1185">Reference proteome</keyword>
<evidence type="ECO:0000313" key="3">
    <source>
        <dbReference type="Proteomes" id="UP000796880"/>
    </source>
</evidence>
<dbReference type="AlphaFoldDB" id="A0A8K0HEU0"/>
<organism evidence="2 3">
    <name type="scientific">Rhamnella rubrinervis</name>
    <dbReference type="NCBI Taxonomy" id="2594499"/>
    <lineage>
        <taxon>Eukaryota</taxon>
        <taxon>Viridiplantae</taxon>
        <taxon>Streptophyta</taxon>
        <taxon>Embryophyta</taxon>
        <taxon>Tracheophyta</taxon>
        <taxon>Spermatophyta</taxon>
        <taxon>Magnoliopsida</taxon>
        <taxon>eudicotyledons</taxon>
        <taxon>Gunneridae</taxon>
        <taxon>Pentapetalae</taxon>
        <taxon>rosids</taxon>
        <taxon>fabids</taxon>
        <taxon>Rosales</taxon>
        <taxon>Rhamnaceae</taxon>
        <taxon>rhamnoid group</taxon>
        <taxon>Rhamneae</taxon>
        <taxon>Rhamnella</taxon>
    </lineage>
</organism>
<dbReference type="Proteomes" id="UP000796880">
    <property type="component" value="Unassembled WGS sequence"/>
</dbReference>
<protein>
    <submittedName>
        <fullName evidence="2">Uncharacterized protein</fullName>
    </submittedName>
</protein>
<proteinExistence type="predicted"/>
<comment type="caution">
    <text evidence="2">The sequence shown here is derived from an EMBL/GenBank/DDBJ whole genome shotgun (WGS) entry which is preliminary data.</text>
</comment>